<dbReference type="GO" id="GO:0016491">
    <property type="term" value="F:oxidoreductase activity"/>
    <property type="evidence" value="ECO:0007669"/>
    <property type="project" value="UniProtKB-KW"/>
</dbReference>
<evidence type="ECO:0000313" key="2">
    <source>
        <dbReference type="EMBL" id="SVD74732.1"/>
    </source>
</evidence>
<sequence>MQMIKSIFNQFIIKITPLLPLWIVWKIAGRYVAGENIADALAVIRQLNEKGYSATVDILGEHSKSESEADGITRDYLKIYDKISQQGLDCNISIKPSHIGQDISNEILQSNLDKLL</sequence>
<dbReference type="Gene3D" id="3.20.20.220">
    <property type="match status" value="1"/>
</dbReference>
<dbReference type="AlphaFoldDB" id="A0A382XUC8"/>
<evidence type="ECO:0000256" key="1">
    <source>
        <dbReference type="ARBA" id="ARBA00023002"/>
    </source>
</evidence>
<dbReference type="SUPFAM" id="SSF51730">
    <property type="entry name" value="FAD-linked oxidoreductase"/>
    <property type="match status" value="1"/>
</dbReference>
<name>A0A382XUC8_9ZZZZ</name>
<protein>
    <recommendedName>
        <fullName evidence="3">Proline dehydrogenase domain-containing protein</fullName>
    </recommendedName>
</protein>
<organism evidence="2">
    <name type="scientific">marine metagenome</name>
    <dbReference type="NCBI Taxonomy" id="408172"/>
    <lineage>
        <taxon>unclassified sequences</taxon>
        <taxon>metagenomes</taxon>
        <taxon>ecological metagenomes</taxon>
    </lineage>
</organism>
<dbReference type="EMBL" id="UINC01170604">
    <property type="protein sequence ID" value="SVD74732.1"/>
    <property type="molecule type" value="Genomic_DNA"/>
</dbReference>
<dbReference type="InterPro" id="IPR029041">
    <property type="entry name" value="FAD-linked_oxidoreductase-like"/>
</dbReference>
<reference evidence="2" key="1">
    <citation type="submission" date="2018-05" db="EMBL/GenBank/DDBJ databases">
        <authorList>
            <person name="Lanie J.A."/>
            <person name="Ng W.-L."/>
            <person name="Kazmierczak K.M."/>
            <person name="Andrzejewski T.M."/>
            <person name="Davidsen T.M."/>
            <person name="Wayne K.J."/>
            <person name="Tettelin H."/>
            <person name="Glass J.I."/>
            <person name="Rusch D."/>
            <person name="Podicherti R."/>
            <person name="Tsui H.-C.T."/>
            <person name="Winkler M.E."/>
        </authorList>
    </citation>
    <scope>NUCLEOTIDE SEQUENCE</scope>
</reference>
<keyword evidence="1" id="KW-0560">Oxidoreductase</keyword>
<gene>
    <name evidence="2" type="ORF">METZ01_LOCUS427586</name>
</gene>
<proteinExistence type="predicted"/>
<feature type="non-terminal residue" evidence="2">
    <location>
        <position position="116"/>
    </location>
</feature>
<evidence type="ECO:0008006" key="3">
    <source>
        <dbReference type="Google" id="ProtNLM"/>
    </source>
</evidence>
<accession>A0A382XUC8</accession>